<comment type="caution">
    <text evidence="1">The sequence shown here is derived from an EMBL/GenBank/DDBJ whole genome shotgun (WGS) entry which is preliminary data.</text>
</comment>
<dbReference type="RefSeq" id="WP_190945421.1">
    <property type="nucleotide sequence ID" value="NZ_JACJSI010000185.1"/>
</dbReference>
<keyword evidence="2" id="KW-1185">Reference proteome</keyword>
<accession>A0ABR8DZA2</accession>
<dbReference type="EMBL" id="JACJSI010000185">
    <property type="protein sequence ID" value="MBD2534681.1"/>
    <property type="molecule type" value="Genomic_DNA"/>
</dbReference>
<dbReference type="Proteomes" id="UP000623440">
    <property type="component" value="Unassembled WGS sequence"/>
</dbReference>
<protein>
    <submittedName>
        <fullName evidence="1">CopG family transcriptional regulator</fullName>
    </submittedName>
</protein>
<sequence>MNKKWAIKQLTIDLTPKDEENLKKYCLMTGKSATNVIRELILSLPIEDEKVISP</sequence>
<gene>
    <name evidence="1" type="ORF">H6G97_36490</name>
</gene>
<dbReference type="SUPFAM" id="SSF47598">
    <property type="entry name" value="Ribbon-helix-helix"/>
    <property type="match status" value="1"/>
</dbReference>
<evidence type="ECO:0000313" key="2">
    <source>
        <dbReference type="Proteomes" id="UP000623440"/>
    </source>
</evidence>
<proteinExistence type="predicted"/>
<evidence type="ECO:0000313" key="1">
    <source>
        <dbReference type="EMBL" id="MBD2534681.1"/>
    </source>
</evidence>
<organism evidence="1 2">
    <name type="scientific">Nostoc flagelliforme FACHB-838</name>
    <dbReference type="NCBI Taxonomy" id="2692904"/>
    <lineage>
        <taxon>Bacteria</taxon>
        <taxon>Bacillati</taxon>
        <taxon>Cyanobacteriota</taxon>
        <taxon>Cyanophyceae</taxon>
        <taxon>Nostocales</taxon>
        <taxon>Nostocaceae</taxon>
        <taxon>Nostoc</taxon>
    </lineage>
</organism>
<reference evidence="1 2" key="1">
    <citation type="journal article" date="2020" name="ISME J.">
        <title>Comparative genomics reveals insights into cyanobacterial evolution and habitat adaptation.</title>
        <authorList>
            <person name="Chen M.Y."/>
            <person name="Teng W.K."/>
            <person name="Zhao L."/>
            <person name="Hu C.X."/>
            <person name="Zhou Y.K."/>
            <person name="Han B.P."/>
            <person name="Song L.R."/>
            <person name="Shu W.S."/>
        </authorList>
    </citation>
    <scope>NUCLEOTIDE SEQUENCE [LARGE SCALE GENOMIC DNA]</scope>
    <source>
        <strain evidence="1 2">FACHB-838</strain>
    </source>
</reference>
<name>A0ABR8DZA2_9NOSO</name>
<dbReference type="InterPro" id="IPR010985">
    <property type="entry name" value="Ribbon_hlx_hlx"/>
</dbReference>